<dbReference type="Proteomes" id="UP000035159">
    <property type="component" value="Chromosome"/>
</dbReference>
<dbReference type="RefSeq" id="WP_047754584.1">
    <property type="nucleotide sequence ID" value="NZ_CAJUHA010000011.1"/>
</dbReference>
<dbReference type="Pfam" id="PF01740">
    <property type="entry name" value="STAS"/>
    <property type="match status" value="1"/>
</dbReference>
<dbReference type="KEGG" id="kpf:IX53_06035"/>
<evidence type="ECO:0000259" key="1">
    <source>
        <dbReference type="PROSITE" id="PS50801"/>
    </source>
</evidence>
<dbReference type="EMBL" id="CP011232">
    <property type="protein sequence ID" value="AKI97450.1"/>
    <property type="molecule type" value="Genomic_DNA"/>
</dbReference>
<dbReference type="PATRIC" id="fig|1330330.3.peg.1222"/>
<dbReference type="PANTHER" id="PTHR33495">
    <property type="entry name" value="ANTI-SIGMA FACTOR ANTAGONIST TM_1081-RELATED-RELATED"/>
    <property type="match status" value="1"/>
</dbReference>
<dbReference type="Gene3D" id="3.30.750.24">
    <property type="entry name" value="STAS domain"/>
    <property type="match status" value="1"/>
</dbReference>
<feature type="domain" description="STAS" evidence="1">
    <location>
        <begin position="26"/>
        <end position="115"/>
    </location>
</feature>
<dbReference type="AlphaFoldDB" id="A0A0G2Z792"/>
<accession>A0A0G2Z792</accession>
<name>A0A0G2Z792_9BACT</name>
<dbReference type="PANTHER" id="PTHR33495:SF2">
    <property type="entry name" value="ANTI-SIGMA FACTOR ANTAGONIST TM_1081-RELATED"/>
    <property type="match status" value="1"/>
</dbReference>
<sequence length="115" mass="13323">MFELEMIDGVYAVIRLKESMRITGENSMNFREWLLKQNFENSKAVLFDADNLVFVDSMGIASFIALYKKLNQKQIPIIMCGLSPDIKNLFIMLKLDTLFEIECSSVFEVIEKLRS</sequence>
<proteinExistence type="predicted"/>
<protein>
    <recommendedName>
        <fullName evidence="1">STAS domain-containing protein</fullName>
    </recommendedName>
</protein>
<dbReference type="InterPro" id="IPR036513">
    <property type="entry name" value="STAS_dom_sf"/>
</dbReference>
<dbReference type="PROSITE" id="PS50801">
    <property type="entry name" value="STAS"/>
    <property type="match status" value="1"/>
</dbReference>
<gene>
    <name evidence="2" type="ORF">IX53_06035</name>
</gene>
<reference evidence="2 3" key="1">
    <citation type="submission" date="2015-04" db="EMBL/GenBank/DDBJ databases">
        <title>Complete Genome Sequence of Kosmotoga pacifica SLHLJ1.</title>
        <authorList>
            <person name="Jiang L.J."/>
            <person name="Shao Z.Z."/>
            <person name="Jebbar M."/>
        </authorList>
    </citation>
    <scope>NUCLEOTIDE SEQUENCE [LARGE SCALE GENOMIC DNA]</scope>
    <source>
        <strain evidence="2 3">SLHLJ1</strain>
    </source>
</reference>
<evidence type="ECO:0000313" key="3">
    <source>
        <dbReference type="Proteomes" id="UP000035159"/>
    </source>
</evidence>
<dbReference type="InterPro" id="IPR002645">
    <property type="entry name" value="STAS_dom"/>
</dbReference>
<dbReference type="CDD" id="cd07043">
    <property type="entry name" value="STAS_anti-anti-sigma_factors"/>
    <property type="match status" value="1"/>
</dbReference>
<keyword evidence="3" id="KW-1185">Reference proteome</keyword>
<dbReference type="SUPFAM" id="SSF52091">
    <property type="entry name" value="SpoIIaa-like"/>
    <property type="match status" value="1"/>
</dbReference>
<evidence type="ECO:0000313" key="2">
    <source>
        <dbReference type="EMBL" id="AKI97450.1"/>
    </source>
</evidence>
<organism evidence="2 3">
    <name type="scientific">Kosmotoga pacifica</name>
    <dbReference type="NCBI Taxonomy" id="1330330"/>
    <lineage>
        <taxon>Bacteria</taxon>
        <taxon>Thermotogati</taxon>
        <taxon>Thermotogota</taxon>
        <taxon>Thermotogae</taxon>
        <taxon>Kosmotogales</taxon>
        <taxon>Kosmotogaceae</taxon>
        <taxon>Kosmotoga</taxon>
    </lineage>
</organism>
<dbReference type="GO" id="GO:0043856">
    <property type="term" value="F:anti-sigma factor antagonist activity"/>
    <property type="evidence" value="ECO:0007669"/>
    <property type="project" value="TreeGrafter"/>
</dbReference>
<dbReference type="STRING" id="1330330.IX53_06035"/>